<dbReference type="AlphaFoldDB" id="A0A1Q9GD82"/>
<keyword evidence="1" id="KW-1133">Transmembrane helix</keyword>
<keyword evidence="3" id="KW-1185">Reference proteome</keyword>
<organism evidence="2 3">
    <name type="scientific">Photobacterium proteolyticum</name>
    <dbReference type="NCBI Taxonomy" id="1903952"/>
    <lineage>
        <taxon>Bacteria</taxon>
        <taxon>Pseudomonadati</taxon>
        <taxon>Pseudomonadota</taxon>
        <taxon>Gammaproteobacteria</taxon>
        <taxon>Vibrionales</taxon>
        <taxon>Vibrionaceae</taxon>
        <taxon>Photobacterium</taxon>
    </lineage>
</organism>
<gene>
    <name evidence="2" type="ORF">BIT28_25020</name>
</gene>
<dbReference type="STRING" id="1903952.BIT28_25020"/>
<keyword evidence="1" id="KW-0812">Transmembrane</keyword>
<evidence type="ECO:0000256" key="1">
    <source>
        <dbReference type="SAM" id="Phobius"/>
    </source>
</evidence>
<dbReference type="EMBL" id="MJIL01000092">
    <property type="protein sequence ID" value="OLQ72279.1"/>
    <property type="molecule type" value="Genomic_DNA"/>
</dbReference>
<comment type="caution">
    <text evidence="2">The sequence shown here is derived from an EMBL/GenBank/DDBJ whole genome shotgun (WGS) entry which is preliminary data.</text>
</comment>
<feature type="transmembrane region" description="Helical" evidence="1">
    <location>
        <begin position="17"/>
        <end position="35"/>
    </location>
</feature>
<sequence>MICESVSADDGGREGKWVALSIAVILLIATILLPYHQTSTEQLALASHQISIQELEPQELAMIADLRLAHEEIRNIRQDSLELDGVDSWPSISELEDQWLAPFVKDKSWQHKGQHRWLNNDSGAYLGIRQQQQGSASVVLYSLQALPDVWLDFGETARSVSIEGLTDPAALIDAGWKQVVFTAQEENHPH</sequence>
<evidence type="ECO:0000313" key="3">
    <source>
        <dbReference type="Proteomes" id="UP000186905"/>
    </source>
</evidence>
<protein>
    <submittedName>
        <fullName evidence="2">Uncharacterized protein</fullName>
    </submittedName>
</protein>
<dbReference type="RefSeq" id="WP_075767255.1">
    <property type="nucleotide sequence ID" value="NZ_MJIL01000092.1"/>
</dbReference>
<name>A0A1Q9GD82_9GAMM</name>
<dbReference type="InterPro" id="IPR046160">
    <property type="entry name" value="DUF6162"/>
</dbReference>
<keyword evidence="1" id="KW-0472">Membrane</keyword>
<evidence type="ECO:0000313" key="2">
    <source>
        <dbReference type="EMBL" id="OLQ72279.1"/>
    </source>
</evidence>
<accession>A0A1Q9GD82</accession>
<dbReference type="Pfam" id="PF19659">
    <property type="entry name" value="DUF6162"/>
    <property type="match status" value="1"/>
</dbReference>
<reference evidence="2 3" key="1">
    <citation type="submission" date="2016-09" db="EMBL/GenBank/DDBJ databases">
        <title>Photobacterium proteolyticum sp. nov. a protease producing bacterium isolated from ocean sediments of Laizhou Bay.</title>
        <authorList>
            <person name="Li Y."/>
        </authorList>
    </citation>
    <scope>NUCLEOTIDE SEQUENCE [LARGE SCALE GENOMIC DNA]</scope>
    <source>
        <strain evidence="2 3">13-12</strain>
    </source>
</reference>
<dbReference type="OrthoDB" id="95459at2"/>
<proteinExistence type="predicted"/>
<dbReference type="Proteomes" id="UP000186905">
    <property type="component" value="Unassembled WGS sequence"/>
</dbReference>